<evidence type="ECO:0000256" key="7">
    <source>
        <dbReference type="SAM" id="MobiDB-lite"/>
    </source>
</evidence>
<dbReference type="PANTHER" id="PTHR47963">
    <property type="entry name" value="DEAD-BOX ATP-DEPENDENT RNA HELICASE 47, MITOCHONDRIAL"/>
    <property type="match status" value="1"/>
</dbReference>
<name>A0ABS1T7W6_9CLOT</name>
<dbReference type="CDD" id="cd18787">
    <property type="entry name" value="SF2_C_DEAD"/>
    <property type="match status" value="1"/>
</dbReference>
<keyword evidence="2 5" id="KW-0378">Hydrolase</keyword>
<comment type="caution">
    <text evidence="11">The sequence shown here is derived from an EMBL/GenBank/DDBJ whole genome shotgun (WGS) entry which is preliminary data.</text>
</comment>
<dbReference type="PROSITE" id="PS51194">
    <property type="entry name" value="HELICASE_CTER"/>
    <property type="match status" value="1"/>
</dbReference>
<dbReference type="InterPro" id="IPR012677">
    <property type="entry name" value="Nucleotide-bd_a/b_plait_sf"/>
</dbReference>
<organism evidence="11 12">
    <name type="scientific">Clostridium rhizosphaerae</name>
    <dbReference type="NCBI Taxonomy" id="2803861"/>
    <lineage>
        <taxon>Bacteria</taxon>
        <taxon>Bacillati</taxon>
        <taxon>Bacillota</taxon>
        <taxon>Clostridia</taxon>
        <taxon>Eubacteriales</taxon>
        <taxon>Clostridiaceae</taxon>
        <taxon>Clostridium</taxon>
    </lineage>
</organism>
<comment type="similarity">
    <text evidence="5">Belongs to the DEAD box helicase family. DbpA subfamily.</text>
</comment>
<dbReference type="SMART" id="SM00490">
    <property type="entry name" value="HELICc"/>
    <property type="match status" value="1"/>
</dbReference>
<keyword evidence="4 5" id="KW-0067">ATP-binding</keyword>
<feature type="domain" description="Helicase C-terminal" evidence="9">
    <location>
        <begin position="214"/>
        <end position="376"/>
    </location>
</feature>
<dbReference type="Gene3D" id="3.30.70.330">
    <property type="match status" value="1"/>
</dbReference>
<comment type="subcellular location">
    <subcellularLocation>
        <location evidence="5">Cytoplasm</location>
    </subcellularLocation>
</comment>
<dbReference type="Proteomes" id="UP000632377">
    <property type="component" value="Unassembled WGS sequence"/>
</dbReference>
<dbReference type="PROSITE" id="PS51195">
    <property type="entry name" value="Q_MOTIF"/>
    <property type="match status" value="1"/>
</dbReference>
<feature type="region of interest" description="Involved in 23S rRNA binding" evidence="5">
    <location>
        <begin position="404"/>
        <end position="479"/>
    </location>
</feature>
<dbReference type="InterPro" id="IPR027417">
    <property type="entry name" value="P-loop_NTPase"/>
</dbReference>
<dbReference type="InterPro" id="IPR050547">
    <property type="entry name" value="DEAD_box_RNA_helicases"/>
</dbReference>
<evidence type="ECO:0000313" key="11">
    <source>
        <dbReference type="EMBL" id="MBL4935439.1"/>
    </source>
</evidence>
<evidence type="ECO:0000256" key="4">
    <source>
        <dbReference type="ARBA" id="ARBA00022840"/>
    </source>
</evidence>
<keyword evidence="3 5" id="KW-0347">Helicase</keyword>
<protein>
    <recommendedName>
        <fullName evidence="5">ATP-dependent RNA helicase DbpA</fullName>
        <ecNumber evidence="5">3.6.4.13</ecNumber>
    </recommendedName>
</protein>
<dbReference type="InterPro" id="IPR014001">
    <property type="entry name" value="Helicase_ATP-bd"/>
</dbReference>
<evidence type="ECO:0000256" key="3">
    <source>
        <dbReference type="ARBA" id="ARBA00022806"/>
    </source>
</evidence>
<dbReference type="Pfam" id="PF03880">
    <property type="entry name" value="DbpA"/>
    <property type="match status" value="1"/>
</dbReference>
<dbReference type="CDD" id="cd00268">
    <property type="entry name" value="DEADc"/>
    <property type="match status" value="1"/>
</dbReference>
<dbReference type="Gene3D" id="3.40.50.300">
    <property type="entry name" value="P-loop containing nucleotide triphosphate hydrolases"/>
    <property type="match status" value="2"/>
</dbReference>
<evidence type="ECO:0000256" key="6">
    <source>
        <dbReference type="PROSITE-ProRule" id="PRU00552"/>
    </source>
</evidence>
<proteinExistence type="inferred from homology"/>
<evidence type="ECO:0000256" key="1">
    <source>
        <dbReference type="ARBA" id="ARBA00022741"/>
    </source>
</evidence>
<evidence type="ECO:0000313" key="12">
    <source>
        <dbReference type="Proteomes" id="UP000632377"/>
    </source>
</evidence>
<evidence type="ECO:0000256" key="5">
    <source>
        <dbReference type="HAMAP-Rule" id="MF_00965"/>
    </source>
</evidence>
<dbReference type="GO" id="GO:0004386">
    <property type="term" value="F:helicase activity"/>
    <property type="evidence" value="ECO:0007669"/>
    <property type="project" value="UniProtKB-KW"/>
</dbReference>
<feature type="domain" description="DEAD-box RNA helicase Q" evidence="10">
    <location>
        <begin position="2"/>
        <end position="30"/>
    </location>
</feature>
<dbReference type="Pfam" id="PF00271">
    <property type="entry name" value="Helicase_C"/>
    <property type="match status" value="1"/>
</dbReference>
<dbReference type="EMBL" id="JAESWC010000002">
    <property type="protein sequence ID" value="MBL4935439.1"/>
    <property type="molecule type" value="Genomic_DNA"/>
</dbReference>
<comment type="catalytic activity">
    <reaction evidence="5">
        <text>ATP + H2O = ADP + phosphate + H(+)</text>
        <dbReference type="Rhea" id="RHEA:13065"/>
        <dbReference type="ChEBI" id="CHEBI:15377"/>
        <dbReference type="ChEBI" id="CHEBI:15378"/>
        <dbReference type="ChEBI" id="CHEBI:30616"/>
        <dbReference type="ChEBI" id="CHEBI:43474"/>
        <dbReference type="ChEBI" id="CHEBI:456216"/>
        <dbReference type="EC" id="3.6.4.13"/>
    </reaction>
</comment>
<keyword evidence="12" id="KW-1185">Reference proteome</keyword>
<dbReference type="PROSITE" id="PS51192">
    <property type="entry name" value="HELICASE_ATP_BIND_1"/>
    <property type="match status" value="1"/>
</dbReference>
<dbReference type="InterPro" id="IPR014014">
    <property type="entry name" value="RNA_helicase_DEAD_Q_motif"/>
</dbReference>
<dbReference type="InterPro" id="IPR044742">
    <property type="entry name" value="DEAD/DEAH_RhlB"/>
</dbReference>
<dbReference type="RefSeq" id="WP_202748048.1">
    <property type="nucleotide sequence ID" value="NZ_JAESWC010000002.1"/>
</dbReference>
<sequence length="479" mass="53940">MNDFKDYNLSEEILKALNLLGFKNPTKVQEEVIALALLNKDLVVKSKTGSGKTGAFGIPICSNIDLEVKNPKALILTPTRELCVQVKEDITNFGRFKRIRCAAVFGKQPVEVQVRELKQRVHVVVGTPGRTKDLIDRNYLSVEEIKYLVIDEADKMLNMGFIDQVEEIIKLLPKNRVTMLFSATMPEEIESLCQKYMINPEKIEIETDNESKNNIEQVLYEVDEKFKFELLKRIMYIENPDSCIIFCSTKENVDKVYEKLQDTGVKVERLHGGLMQEDRLKVMNSFKKGEFRFLAATDVAARGIDVESLSLIVNYDVPVEKESYVHRIGRTGRAGKKGKAVTFKISAENRYLKEIEDYLAYEIPRGKIPTEDEADNAKKSFDEKNSQKPQIKADKGAKLNKEITKLYIGAGKKKKLRAGDIVGAITSIQGVSPDNIGIIDIQDNHSYVDILDGKGNLVLEGLKSATIKGKSIKVEKAAK</sequence>
<dbReference type="InterPro" id="IPR000629">
    <property type="entry name" value="RNA-helicase_DEAD-box_CS"/>
</dbReference>
<feature type="region of interest" description="Disordered" evidence="7">
    <location>
        <begin position="370"/>
        <end position="394"/>
    </location>
</feature>
<dbReference type="InterPro" id="IPR028619">
    <property type="entry name" value="DEAD_helicase_DbpA"/>
</dbReference>
<evidence type="ECO:0000256" key="2">
    <source>
        <dbReference type="ARBA" id="ARBA00022801"/>
    </source>
</evidence>
<dbReference type="InterPro" id="IPR005580">
    <property type="entry name" value="DbpA/CsdA_RNA-bd_dom"/>
</dbReference>
<reference evidence="11 12" key="1">
    <citation type="submission" date="2021-01" db="EMBL/GenBank/DDBJ databases">
        <title>Genome public.</title>
        <authorList>
            <person name="Liu C."/>
            <person name="Sun Q."/>
        </authorList>
    </citation>
    <scope>NUCLEOTIDE SEQUENCE [LARGE SCALE GENOMIC DNA]</scope>
    <source>
        <strain evidence="11 12">YIM B02515</strain>
    </source>
</reference>
<comment type="domain">
    <text evidence="5">Contains an N-terminal domain that binds non-specifically to RNA and a C-terminal domain that binds specifically and tightly to hairpin 92 of 23S rRNA.</text>
</comment>
<dbReference type="Pfam" id="PF00270">
    <property type="entry name" value="DEAD"/>
    <property type="match status" value="1"/>
</dbReference>
<gene>
    <name evidence="5" type="primary">dbpA</name>
    <name evidence="11" type="ORF">JK636_06665</name>
</gene>
<accession>A0ABS1T7W6</accession>
<dbReference type="SMART" id="SM00487">
    <property type="entry name" value="DEXDc"/>
    <property type="match status" value="1"/>
</dbReference>
<dbReference type="SUPFAM" id="SSF52540">
    <property type="entry name" value="P-loop containing nucleoside triphosphate hydrolases"/>
    <property type="match status" value="1"/>
</dbReference>
<dbReference type="EC" id="3.6.4.13" evidence="5"/>
<keyword evidence="5" id="KW-0963">Cytoplasm</keyword>
<dbReference type="InterPro" id="IPR011545">
    <property type="entry name" value="DEAD/DEAH_box_helicase_dom"/>
</dbReference>
<keyword evidence="5" id="KW-0690">Ribosome biogenesis</keyword>
<dbReference type="InterPro" id="IPR001650">
    <property type="entry name" value="Helicase_C-like"/>
</dbReference>
<keyword evidence="5" id="KW-0694">RNA-binding</keyword>
<feature type="domain" description="Helicase ATP-binding" evidence="8">
    <location>
        <begin position="33"/>
        <end position="203"/>
    </location>
</feature>
<keyword evidence="1 5" id="KW-0547">Nucleotide-binding</keyword>
<dbReference type="HAMAP" id="MF_00965">
    <property type="entry name" value="DEAD_helicase_DbpA"/>
    <property type="match status" value="1"/>
</dbReference>
<evidence type="ECO:0000259" key="9">
    <source>
        <dbReference type="PROSITE" id="PS51194"/>
    </source>
</evidence>
<dbReference type="PROSITE" id="PS00039">
    <property type="entry name" value="DEAD_ATP_HELICASE"/>
    <property type="match status" value="1"/>
</dbReference>
<evidence type="ECO:0000259" key="10">
    <source>
        <dbReference type="PROSITE" id="PS51195"/>
    </source>
</evidence>
<evidence type="ECO:0000259" key="8">
    <source>
        <dbReference type="PROSITE" id="PS51192"/>
    </source>
</evidence>
<comment type="function">
    <text evidence="5">DEAD-box RNA helicase involved in the assembly of the 50S ribosomal subunit. Has an RNA-dependent ATPase activity, which is specific for 23S rRNA, and a 3' to 5' RNA helicase activity that uses the energy of ATP hydrolysis to destabilize and unwind short rRNA duplexes.</text>
</comment>
<dbReference type="PANTHER" id="PTHR47963:SF2">
    <property type="entry name" value="ATP-DEPENDENT RNA HELICASE DBPA"/>
    <property type="match status" value="1"/>
</dbReference>
<feature type="short sequence motif" description="Q motif" evidence="6">
    <location>
        <begin position="2"/>
        <end position="30"/>
    </location>
</feature>